<dbReference type="InterPro" id="IPR039424">
    <property type="entry name" value="SBP_5"/>
</dbReference>
<proteinExistence type="inferred from homology"/>
<evidence type="ECO:0000256" key="2">
    <source>
        <dbReference type="ARBA" id="ARBA00005695"/>
    </source>
</evidence>
<evidence type="ECO:0000256" key="3">
    <source>
        <dbReference type="ARBA" id="ARBA00022729"/>
    </source>
</evidence>
<evidence type="ECO:0000313" key="7">
    <source>
        <dbReference type="Proteomes" id="UP000708298"/>
    </source>
</evidence>
<keyword evidence="7" id="KW-1185">Reference proteome</keyword>
<evidence type="ECO:0000313" key="6">
    <source>
        <dbReference type="EMBL" id="MCB8873757.1"/>
    </source>
</evidence>
<dbReference type="GO" id="GO:0043190">
    <property type="term" value="C:ATP-binding cassette (ABC) transporter complex"/>
    <property type="evidence" value="ECO:0007669"/>
    <property type="project" value="InterPro"/>
</dbReference>
<gene>
    <name evidence="6" type="ORF">ASILVAE211_01090</name>
</gene>
<dbReference type="RefSeq" id="WP_227319439.1">
    <property type="nucleotide sequence ID" value="NZ_JAESVB010000001.1"/>
</dbReference>
<comment type="similarity">
    <text evidence="2">Belongs to the bacterial solute-binding protein 5 family.</text>
</comment>
<reference evidence="6" key="2">
    <citation type="submission" date="2021-01" db="EMBL/GenBank/DDBJ databases">
        <authorList>
            <person name="Mieszkin S."/>
            <person name="Pouder E."/>
            <person name="Alain K."/>
        </authorList>
    </citation>
    <scope>NUCLEOTIDE SEQUENCE</scope>
    <source>
        <strain evidence="6">HW T2.11</strain>
    </source>
</reference>
<organism evidence="6 7">
    <name type="scientific">Acidisoma silvae</name>
    <dbReference type="NCBI Taxonomy" id="2802396"/>
    <lineage>
        <taxon>Bacteria</taxon>
        <taxon>Pseudomonadati</taxon>
        <taxon>Pseudomonadota</taxon>
        <taxon>Alphaproteobacteria</taxon>
        <taxon>Acetobacterales</taxon>
        <taxon>Acidocellaceae</taxon>
        <taxon>Acidisoma</taxon>
    </lineage>
</organism>
<dbReference type="GO" id="GO:0030288">
    <property type="term" value="C:outer membrane-bounded periplasmic space"/>
    <property type="evidence" value="ECO:0007669"/>
    <property type="project" value="UniProtKB-ARBA"/>
</dbReference>
<dbReference type="Pfam" id="PF00496">
    <property type="entry name" value="SBP_bac_5"/>
    <property type="match status" value="1"/>
</dbReference>
<evidence type="ECO:0000256" key="4">
    <source>
        <dbReference type="SAM" id="SignalP"/>
    </source>
</evidence>
<dbReference type="InterPro" id="IPR023765">
    <property type="entry name" value="SBP_5_CS"/>
</dbReference>
<dbReference type="InterPro" id="IPR030678">
    <property type="entry name" value="Peptide/Ni-bd"/>
</dbReference>
<dbReference type="Proteomes" id="UP000708298">
    <property type="component" value="Unassembled WGS sequence"/>
</dbReference>
<dbReference type="GO" id="GO:1904680">
    <property type="term" value="F:peptide transmembrane transporter activity"/>
    <property type="evidence" value="ECO:0007669"/>
    <property type="project" value="TreeGrafter"/>
</dbReference>
<dbReference type="PIRSF" id="PIRSF002741">
    <property type="entry name" value="MppA"/>
    <property type="match status" value="1"/>
</dbReference>
<feature type="signal peptide" evidence="4">
    <location>
        <begin position="1"/>
        <end position="30"/>
    </location>
</feature>
<dbReference type="PROSITE" id="PS01040">
    <property type="entry name" value="SBP_BACTERIAL_5"/>
    <property type="match status" value="1"/>
</dbReference>
<feature type="domain" description="Solute-binding protein family 5" evidence="5">
    <location>
        <begin position="84"/>
        <end position="466"/>
    </location>
</feature>
<reference evidence="6" key="1">
    <citation type="journal article" date="2021" name="Microorganisms">
        <title>Acidisoma silvae sp. nov. and Acidisomacellulosilytica sp. nov., Two Acidophilic Bacteria Isolated from Decaying Wood, Hydrolyzing Cellulose and Producing Poly-3-hydroxybutyrate.</title>
        <authorList>
            <person name="Mieszkin S."/>
            <person name="Pouder E."/>
            <person name="Uroz S."/>
            <person name="Simon-Colin C."/>
            <person name="Alain K."/>
        </authorList>
    </citation>
    <scope>NUCLEOTIDE SEQUENCE</scope>
    <source>
        <strain evidence="6">HW T2.11</strain>
    </source>
</reference>
<comment type="caution">
    <text evidence="6">The sequence shown here is derived from an EMBL/GenBank/DDBJ whole genome shotgun (WGS) entry which is preliminary data.</text>
</comment>
<dbReference type="Gene3D" id="3.10.105.10">
    <property type="entry name" value="Dipeptide-binding Protein, Domain 3"/>
    <property type="match status" value="1"/>
</dbReference>
<dbReference type="InterPro" id="IPR000914">
    <property type="entry name" value="SBP_5_dom"/>
</dbReference>
<dbReference type="AlphaFoldDB" id="A0A963YMZ6"/>
<dbReference type="EMBL" id="JAESVB010000001">
    <property type="protein sequence ID" value="MCB8873757.1"/>
    <property type="molecule type" value="Genomic_DNA"/>
</dbReference>
<dbReference type="SUPFAM" id="SSF53850">
    <property type="entry name" value="Periplasmic binding protein-like II"/>
    <property type="match status" value="1"/>
</dbReference>
<comment type="subcellular location">
    <subcellularLocation>
        <location evidence="1">Periplasm</location>
    </subcellularLocation>
</comment>
<dbReference type="GO" id="GO:0015833">
    <property type="term" value="P:peptide transport"/>
    <property type="evidence" value="ECO:0007669"/>
    <property type="project" value="TreeGrafter"/>
</dbReference>
<protein>
    <submittedName>
        <fullName evidence="6">ABC transporter substrate-binding protein</fullName>
    </submittedName>
</protein>
<dbReference type="Gene3D" id="3.40.190.10">
    <property type="entry name" value="Periplasmic binding protein-like II"/>
    <property type="match status" value="1"/>
</dbReference>
<dbReference type="PANTHER" id="PTHR30290">
    <property type="entry name" value="PERIPLASMIC BINDING COMPONENT OF ABC TRANSPORTER"/>
    <property type="match status" value="1"/>
</dbReference>
<sequence>MTLRRWLHSSALALIAASGLAAATAVTAQAADHMGGTLNLTGASAAGTIDPQINYTSQFWSVLFITNDGLVAFKHVSGESSNDVVPDLATAIPAPQDGGKTYVFTIRKGVKFSNGKDVTPDDVVATFQRIFKVSNPNAGSWYNVIVGADACLKTPATCTLAGGVVADDAANTVTFHLTQPDSEFFYKLATPFGDIVPADTAAKDLGTSPAPATGPYMITSYDPQKNMILKRNPYYKEWSKDAQPAGYVDTINYTFGPKPEDEVTAIENGQQDWMFDSPPSDRLPEMASKFPNSIHINPLFAIYYAPMNVNIAPFNNKDARLAVNYALNRKSAVNIYGGPRLAVPNCQVLPPGFPGYKAYCPYTKNPGSKWSAPDMVKAKALMKASGQIGQPVTVIADDQNVDPALGTYLVSVLNELGFKATLKVISANIQFTYIQNTKNNVQISISQWYQDYPAASDFINVLLSCGSFHPGSDASINISGFCDKGIDAEINKNLITAVTDQKAANAEWGKIDAELVDQAPWATMFTPKQLDFVSARLKNFTFSDQFHMIYSQVWVQ</sequence>
<feature type="chain" id="PRO_5037144626" evidence="4">
    <location>
        <begin position="31"/>
        <end position="556"/>
    </location>
</feature>
<keyword evidence="3 4" id="KW-0732">Signal</keyword>
<name>A0A963YMZ6_9PROT</name>
<evidence type="ECO:0000256" key="1">
    <source>
        <dbReference type="ARBA" id="ARBA00004418"/>
    </source>
</evidence>
<accession>A0A963YMZ6</accession>
<evidence type="ECO:0000259" key="5">
    <source>
        <dbReference type="Pfam" id="PF00496"/>
    </source>
</evidence>
<dbReference type="CDD" id="cd08506">
    <property type="entry name" value="PBP2_clavulanate_OppA2"/>
    <property type="match status" value="1"/>
</dbReference>